<name>A0A3M8SRY5_9ACTN</name>
<dbReference type="Gene3D" id="3.40.50.150">
    <property type="entry name" value="Vaccinia Virus protein VP39"/>
    <property type="match status" value="1"/>
</dbReference>
<keyword evidence="2" id="KW-1185">Reference proteome</keyword>
<dbReference type="SUPFAM" id="SSF53335">
    <property type="entry name" value="S-adenosyl-L-methionine-dependent methyltransferases"/>
    <property type="match status" value="1"/>
</dbReference>
<protein>
    <submittedName>
        <fullName evidence="1">SAM-dependent methyltransferase</fullName>
    </submittedName>
</protein>
<dbReference type="GO" id="GO:0032259">
    <property type="term" value="P:methylation"/>
    <property type="evidence" value="ECO:0007669"/>
    <property type="project" value="UniProtKB-KW"/>
</dbReference>
<proteinExistence type="predicted"/>
<dbReference type="RefSeq" id="WP_123108067.1">
    <property type="nucleotide sequence ID" value="NZ_RIBZ01000859.1"/>
</dbReference>
<evidence type="ECO:0000313" key="1">
    <source>
        <dbReference type="EMBL" id="RNF81974.1"/>
    </source>
</evidence>
<dbReference type="Pfam" id="PF04672">
    <property type="entry name" value="Methyltransf_19"/>
    <property type="match status" value="1"/>
</dbReference>
<sequence>MYDYYLGGKDNYEIDREAAERIIEQSPDILDSARANRQFLLRAVRTVVASGVRQIIDIGTGIPTSPNTHEVAREIAPDTRVVYIDNDPIVAAHADAKLTSTPGTHFASADARRPADILVHPAVRDGIDFSQPVALLLVAVLHFVSDAEDPAGIIATLTEPMVPGSHLVISHGTVDFHGPDRVADEVYRKSTARLSLRGHAEIVPFFDGFTMLDPGLVRAPLWRPDGPPPDAGALASVGVYGGVGRKDR</sequence>
<dbReference type="GO" id="GO:0008168">
    <property type="term" value="F:methyltransferase activity"/>
    <property type="evidence" value="ECO:0007669"/>
    <property type="project" value="UniProtKB-KW"/>
</dbReference>
<dbReference type="InterPro" id="IPR029063">
    <property type="entry name" value="SAM-dependent_MTases_sf"/>
</dbReference>
<dbReference type="AlphaFoldDB" id="A0A3M8SRY5"/>
<keyword evidence="1" id="KW-0808">Transferase</keyword>
<dbReference type="EMBL" id="RIBZ01000859">
    <property type="protein sequence ID" value="RNF81974.1"/>
    <property type="molecule type" value="Genomic_DNA"/>
</dbReference>
<reference evidence="1 2" key="1">
    <citation type="submission" date="2018-11" db="EMBL/GenBank/DDBJ databases">
        <title>The Potential of Streptomyces as Biocontrol Agents against the Tomato grey mould, Botrytis cinerea (Gray mold) Frontiers in Microbiology.</title>
        <authorList>
            <person name="Li D."/>
        </authorList>
    </citation>
    <scope>NUCLEOTIDE SEQUENCE [LARGE SCALE GENOMIC DNA]</scope>
    <source>
        <strain evidence="1 2">NEAU-LD23</strain>
    </source>
</reference>
<keyword evidence="1" id="KW-0489">Methyltransferase</keyword>
<gene>
    <name evidence="1" type="ORF">EEJ42_45835</name>
</gene>
<dbReference type="PIRSF" id="PIRSF017393">
    <property type="entry name" value="MTase_SAV2177"/>
    <property type="match status" value="1"/>
</dbReference>
<dbReference type="Proteomes" id="UP000275401">
    <property type="component" value="Unassembled WGS sequence"/>
</dbReference>
<organism evidence="1 2">
    <name type="scientific">Streptomyces botrytidirepellens</name>
    <dbReference type="NCBI Taxonomy" id="2486417"/>
    <lineage>
        <taxon>Bacteria</taxon>
        <taxon>Bacillati</taxon>
        <taxon>Actinomycetota</taxon>
        <taxon>Actinomycetes</taxon>
        <taxon>Kitasatosporales</taxon>
        <taxon>Streptomycetaceae</taxon>
        <taxon>Streptomyces</taxon>
    </lineage>
</organism>
<dbReference type="InterPro" id="IPR006764">
    <property type="entry name" value="SAM_dep_MeTrfase_SAV2177_type"/>
</dbReference>
<comment type="caution">
    <text evidence="1">The sequence shown here is derived from an EMBL/GenBank/DDBJ whole genome shotgun (WGS) entry which is preliminary data.</text>
</comment>
<accession>A0A3M8SRY5</accession>
<evidence type="ECO:0000313" key="2">
    <source>
        <dbReference type="Proteomes" id="UP000275401"/>
    </source>
</evidence>